<keyword evidence="3" id="KW-1185">Reference proteome</keyword>
<proteinExistence type="predicted"/>
<protein>
    <recommendedName>
        <fullName evidence="4">Glycosyltransferase RgtA/B/C/D-like domain-containing protein</fullName>
    </recommendedName>
</protein>
<accession>A0ABW9YCC8</accession>
<gene>
    <name evidence="2" type="ORF">EIZ48_02325</name>
</gene>
<feature type="transmembrane region" description="Helical" evidence="1">
    <location>
        <begin position="257"/>
        <end position="274"/>
    </location>
</feature>
<evidence type="ECO:0000313" key="2">
    <source>
        <dbReference type="EMBL" id="NBI51410.1"/>
    </source>
</evidence>
<sequence>MELTSDDALNFSRGVERFSVLEFSPHFPGYPAFIGLSRLAAIWVEPVIATVWISLLSALLIPLLIARLVYLLSGSMPAALLGSALAYMQPLLASIAISGLSDSAAMMLFMLALIAALQKKDVMTGLWIGLMLATRPSYFPLALGMLMFPLWGGYVGSRLRAYGQAGMVITVVGLLSLGFIWFHDGIAYFEEGIRFTRGHFAIWGNTVEGDSASIWQWTLALMKGFGWLGVLVVIGSLLHAVAGFITKPVKVDCQKQVALIAAIAGLYWLWITVGQNPDNLRHWAPVLFLFLVVFPVQLSRLQKVSTVSGRNVSLAGVVGIGAVTYCLLTGYQSVYDVPSKAPIQQAMGWIKLNPQVRVVGSNYSVNLLREQLGSYAIYDMYYPSSKLALVNAAKRTPQSAWRISGTRLPRQQLIAELRPRFIGERRLYLYQISQ</sequence>
<feature type="transmembrane region" description="Helical" evidence="1">
    <location>
        <begin position="225"/>
        <end position="245"/>
    </location>
</feature>
<organism evidence="2 3">
    <name type="scientific">Photobacterium alginatilyticum</name>
    <dbReference type="NCBI Taxonomy" id="1775171"/>
    <lineage>
        <taxon>Bacteria</taxon>
        <taxon>Pseudomonadati</taxon>
        <taxon>Pseudomonadota</taxon>
        <taxon>Gammaproteobacteria</taxon>
        <taxon>Vibrionales</taxon>
        <taxon>Vibrionaceae</taxon>
        <taxon>Photobacterium</taxon>
    </lineage>
</organism>
<feature type="transmembrane region" description="Helical" evidence="1">
    <location>
        <begin position="91"/>
        <end position="117"/>
    </location>
</feature>
<evidence type="ECO:0000313" key="3">
    <source>
        <dbReference type="Proteomes" id="UP000738517"/>
    </source>
</evidence>
<reference evidence="2 3" key="1">
    <citation type="journal article" date="2017" name="Int. J. Syst. Evol. Microbiol.">
        <title>Photobacterium alginatilyticum sp. nov., a marine bacterium isolated from bottom seawater.</title>
        <authorList>
            <person name="Wang X."/>
            <person name="Wang Y."/>
            <person name="Yang X."/>
            <person name="Sun H."/>
            <person name="Li B."/>
            <person name="Zhang X.H."/>
        </authorList>
    </citation>
    <scope>NUCLEOTIDE SEQUENCE [LARGE SCALE GENOMIC DNA]</scope>
    <source>
        <strain evidence="2 3">P03D4</strain>
    </source>
</reference>
<feature type="transmembrane region" description="Helical" evidence="1">
    <location>
        <begin position="311"/>
        <end position="331"/>
    </location>
</feature>
<dbReference type="EMBL" id="RSEJ01000002">
    <property type="protein sequence ID" value="NBI51410.1"/>
    <property type="molecule type" value="Genomic_DNA"/>
</dbReference>
<dbReference type="Proteomes" id="UP000738517">
    <property type="component" value="Unassembled WGS sequence"/>
</dbReference>
<feature type="transmembrane region" description="Helical" evidence="1">
    <location>
        <begin position="47"/>
        <end position="70"/>
    </location>
</feature>
<evidence type="ECO:0008006" key="4">
    <source>
        <dbReference type="Google" id="ProtNLM"/>
    </source>
</evidence>
<feature type="transmembrane region" description="Helical" evidence="1">
    <location>
        <begin position="280"/>
        <end position="299"/>
    </location>
</feature>
<evidence type="ECO:0000256" key="1">
    <source>
        <dbReference type="SAM" id="Phobius"/>
    </source>
</evidence>
<keyword evidence="1" id="KW-0472">Membrane</keyword>
<feature type="transmembrane region" description="Helical" evidence="1">
    <location>
        <begin position="162"/>
        <end position="182"/>
    </location>
</feature>
<keyword evidence="1" id="KW-0812">Transmembrane</keyword>
<name>A0ABW9YCC8_9GAMM</name>
<keyword evidence="1" id="KW-1133">Transmembrane helix</keyword>
<comment type="caution">
    <text evidence="2">The sequence shown here is derived from an EMBL/GenBank/DDBJ whole genome shotgun (WGS) entry which is preliminary data.</text>
</comment>